<dbReference type="GeneID" id="100834392"/>
<reference evidence="1 2" key="1">
    <citation type="journal article" date="2010" name="Nature">
        <title>Genome sequencing and analysis of the model grass Brachypodium distachyon.</title>
        <authorList>
            <consortium name="International Brachypodium Initiative"/>
        </authorList>
    </citation>
    <scope>NUCLEOTIDE SEQUENCE [LARGE SCALE GENOMIC DNA]</scope>
    <source>
        <strain evidence="1">Bd21</strain>
        <strain evidence="2">cv. Bd21</strain>
    </source>
</reference>
<dbReference type="OrthoDB" id="1065058at2759"/>
<dbReference type="InterPro" id="IPR010237">
    <property type="entry name" value="Pyr-5-nucltdase"/>
</dbReference>
<dbReference type="GO" id="GO:0016787">
    <property type="term" value="F:hydrolase activity"/>
    <property type="evidence" value="ECO:0000318"/>
    <property type="project" value="GO_Central"/>
</dbReference>
<dbReference type="Proteomes" id="UP000008810">
    <property type="component" value="Chromosome 2"/>
</dbReference>
<evidence type="ECO:0000313" key="2">
    <source>
        <dbReference type="EnsemblPlants" id="KQK11761"/>
    </source>
</evidence>
<dbReference type="STRING" id="15368.I1HVN6"/>
<dbReference type="InterPro" id="IPR006439">
    <property type="entry name" value="HAD-SF_hydro_IA"/>
</dbReference>
<dbReference type="InterPro" id="IPR036412">
    <property type="entry name" value="HAD-like_sf"/>
</dbReference>
<organism evidence="2">
    <name type="scientific">Brachypodium distachyon</name>
    <name type="common">Purple false brome</name>
    <name type="synonym">Trachynia distachya</name>
    <dbReference type="NCBI Taxonomy" id="15368"/>
    <lineage>
        <taxon>Eukaryota</taxon>
        <taxon>Viridiplantae</taxon>
        <taxon>Streptophyta</taxon>
        <taxon>Embryophyta</taxon>
        <taxon>Tracheophyta</taxon>
        <taxon>Spermatophyta</taxon>
        <taxon>Magnoliopsida</taxon>
        <taxon>Liliopsida</taxon>
        <taxon>Poales</taxon>
        <taxon>Poaceae</taxon>
        <taxon>BOP clade</taxon>
        <taxon>Pooideae</taxon>
        <taxon>Stipodae</taxon>
        <taxon>Brachypodieae</taxon>
        <taxon>Brachypodium</taxon>
    </lineage>
</organism>
<keyword evidence="3" id="KW-1185">Reference proteome</keyword>
<dbReference type="Gramene" id="KQK11762">
    <property type="protein sequence ID" value="KQK11762"/>
    <property type="gene ID" value="BRADI_2g62150v3"/>
</dbReference>
<reference evidence="1" key="2">
    <citation type="submission" date="2017-06" db="EMBL/GenBank/DDBJ databases">
        <title>WGS assembly of Brachypodium distachyon.</title>
        <authorList>
            <consortium name="The International Brachypodium Initiative"/>
            <person name="Lucas S."/>
            <person name="Harmon-Smith M."/>
            <person name="Lail K."/>
            <person name="Tice H."/>
            <person name="Grimwood J."/>
            <person name="Bruce D."/>
            <person name="Barry K."/>
            <person name="Shu S."/>
            <person name="Lindquist E."/>
            <person name="Wang M."/>
            <person name="Pitluck S."/>
            <person name="Vogel J.P."/>
            <person name="Garvin D.F."/>
            <person name="Mockler T.C."/>
            <person name="Schmutz J."/>
            <person name="Rokhsar D."/>
            <person name="Bevan M.W."/>
        </authorList>
    </citation>
    <scope>NUCLEOTIDE SEQUENCE</scope>
    <source>
        <strain evidence="1">Bd21</strain>
    </source>
</reference>
<dbReference type="EnsemblPlants" id="KQK11762">
    <property type="protein sequence ID" value="KQK11762"/>
    <property type="gene ID" value="BRADI_2g62150v3"/>
</dbReference>
<dbReference type="NCBIfam" id="TIGR01509">
    <property type="entry name" value="HAD-SF-IA-v3"/>
    <property type="match status" value="2"/>
</dbReference>
<dbReference type="Gene3D" id="3.40.50.1000">
    <property type="entry name" value="HAD superfamily/HAD-like"/>
    <property type="match status" value="1"/>
</dbReference>
<dbReference type="KEGG" id="bdi:100834392"/>
<protein>
    <submittedName>
        <fullName evidence="1 2">Uncharacterized protein</fullName>
    </submittedName>
</protein>
<dbReference type="AlphaFoldDB" id="I1HVN6"/>
<dbReference type="RefSeq" id="XP_010232873.1">
    <property type="nucleotide sequence ID" value="XM_010234571.3"/>
</dbReference>
<dbReference type="eggNOG" id="KOG3109">
    <property type="taxonomic scope" value="Eukaryota"/>
</dbReference>
<dbReference type="HOGENOM" id="CLU_059493_4_0_1"/>
<dbReference type="RefSeq" id="XP_003565160.1">
    <property type="nucleotide sequence ID" value="XM_003565112.4"/>
</dbReference>
<accession>I1HVN6</accession>
<dbReference type="SFLD" id="SFLDG01132">
    <property type="entry name" value="C1.5.3:_5'-Nucleotidase_Like"/>
    <property type="match status" value="1"/>
</dbReference>
<dbReference type="SFLD" id="SFLDS00003">
    <property type="entry name" value="Haloacid_Dehalogenase"/>
    <property type="match status" value="1"/>
</dbReference>
<dbReference type="Pfam" id="PF00702">
    <property type="entry name" value="Hydrolase"/>
    <property type="match status" value="1"/>
</dbReference>
<dbReference type="SFLD" id="SFLDG01129">
    <property type="entry name" value="C1.5:_HAD__Beta-PGM__Phosphata"/>
    <property type="match status" value="1"/>
</dbReference>
<proteinExistence type="predicted"/>
<dbReference type="EnsemblPlants" id="KQK11761">
    <property type="protein sequence ID" value="KQK11761"/>
    <property type="gene ID" value="BRADI_2g62150v3"/>
</dbReference>
<dbReference type="Gramene" id="KQK11761">
    <property type="protein sequence ID" value="KQK11761"/>
    <property type="gene ID" value="BRADI_2g62150v3"/>
</dbReference>
<dbReference type="OMA" id="EMECESN"/>
<dbReference type="PANTHER" id="PTHR12725:SF71">
    <property type="entry name" value="OS01G0973000 PROTEIN"/>
    <property type="match status" value="1"/>
</dbReference>
<gene>
    <name evidence="2" type="primary">LOC100834392</name>
    <name evidence="1" type="ORF">BRADI_2g62150v3</name>
</gene>
<dbReference type="PANTHER" id="PTHR12725">
    <property type="entry name" value="HALOACID DEHALOGENASE-LIKE HYDROLASE"/>
    <property type="match status" value="1"/>
</dbReference>
<dbReference type="EMBL" id="CM000881">
    <property type="protein sequence ID" value="KQK11762.1"/>
    <property type="molecule type" value="Genomic_DNA"/>
</dbReference>
<dbReference type="EMBL" id="CM000881">
    <property type="protein sequence ID" value="KQK11761.1"/>
    <property type="molecule type" value="Genomic_DNA"/>
</dbReference>
<dbReference type="NCBIfam" id="TIGR01993">
    <property type="entry name" value="Pyr-5-nucltdase"/>
    <property type="match status" value="1"/>
</dbReference>
<name>I1HVN6_BRADI</name>
<evidence type="ECO:0000313" key="1">
    <source>
        <dbReference type="EMBL" id="KQK11761.1"/>
    </source>
</evidence>
<dbReference type="InterPro" id="IPR023214">
    <property type="entry name" value="HAD_sf"/>
</dbReference>
<sequence length="283" mass="31663">MEHEGSKYGKDQRLECDCLLFDLDDTLYPVTSGIGLDVMKNIQAYMVEKLGIEKSISLELCILLYKQYGTTMAGLRAVGYQFDYDDFHSFVHGRLAYEKLKPDPVLRNILLSLPIRKAVFTNGDKLHASRALKRLGIEDCFERVVCFETLNPTTSPAPALDNKVEIFDIMKHLANPEPGAELPKSPIMCKPSIDAMLHALKLANINPKTTIFFDDSIRNIQAGKQIAMHTVLVGTSERVKGADHALESLHNMKEALPELWEEAEKDEDVRNSSKVGIETSVIA</sequence>
<reference evidence="2" key="3">
    <citation type="submission" date="2018-08" db="UniProtKB">
        <authorList>
            <consortium name="EnsemblPlants"/>
        </authorList>
    </citation>
    <scope>IDENTIFICATION</scope>
    <source>
        <strain evidence="2">cv. Bd21</strain>
    </source>
</reference>
<dbReference type="SUPFAM" id="SSF56784">
    <property type="entry name" value="HAD-like"/>
    <property type="match status" value="1"/>
</dbReference>
<evidence type="ECO:0000313" key="3">
    <source>
        <dbReference type="Proteomes" id="UP000008810"/>
    </source>
</evidence>